<comment type="caution">
    <text evidence="4">The sequence shown here is derived from an EMBL/GenBank/DDBJ whole genome shotgun (WGS) entry which is preliminary data.</text>
</comment>
<dbReference type="GO" id="GO:0016791">
    <property type="term" value="F:phosphatase activity"/>
    <property type="evidence" value="ECO:0007669"/>
    <property type="project" value="UniProtKB-ARBA"/>
</dbReference>
<feature type="binding site" evidence="3">
    <location>
        <position position="10"/>
    </location>
    <ligand>
        <name>Mg(2+)</name>
        <dbReference type="ChEBI" id="CHEBI:18420"/>
        <label>1</label>
    </ligand>
</feature>
<keyword evidence="3" id="KW-0460">Magnesium</keyword>
<dbReference type="InterPro" id="IPR043169">
    <property type="entry name" value="PMM_cap"/>
</dbReference>
<dbReference type="InterPro" id="IPR036412">
    <property type="entry name" value="HAD-like_sf"/>
</dbReference>
<sequence length="251" mass="27946">MKCPRAVMFDLDETLAESFHPPTETMLEKLADLSRIVPFAIISGAGLDRIERDVLSRLTQADMSRISIFPNSGSQGFSWSGDNWQEEYNTNLTAEERDRIKSVIEQCIEELPLVKESPHFGERIADREAQIAFTVLGVDAPQDIKVVWDPDVAKRRLVKKYLEERLPEFEILTGGSSTVDITPKGIDKANGVAWYAKKLGVSPGEMFYVGDTLYEGGNDAVVIPTGIQTRLVSGPEETERIVEELLAVCRA</sequence>
<dbReference type="Gene3D" id="3.30.1240.20">
    <property type="match status" value="1"/>
</dbReference>
<proteinExistence type="predicted"/>
<dbReference type="NCBIfam" id="TIGR01484">
    <property type="entry name" value="HAD-SF-IIB"/>
    <property type="match status" value="1"/>
</dbReference>
<organism evidence="4 5">
    <name type="scientific">Candidatus Kaiserbacteria bacterium RIFCSPHIGHO2_01_FULL_54_36b</name>
    <dbReference type="NCBI Taxonomy" id="1798483"/>
    <lineage>
        <taxon>Bacteria</taxon>
        <taxon>Candidatus Kaiseribacteriota</taxon>
    </lineage>
</organism>
<dbReference type="UniPathway" id="UPA00126">
    <property type="reaction ID" value="UER00424"/>
</dbReference>
<dbReference type="Proteomes" id="UP000176445">
    <property type="component" value="Unassembled WGS sequence"/>
</dbReference>
<feature type="active site" description="Proton donor/acceptor" evidence="1">
    <location>
        <position position="12"/>
    </location>
</feature>
<dbReference type="InterPro" id="IPR023214">
    <property type="entry name" value="HAD_sf"/>
</dbReference>
<dbReference type="Pfam" id="PF08282">
    <property type="entry name" value="Hydrolase_3"/>
    <property type="match status" value="1"/>
</dbReference>
<feature type="binding site" evidence="2">
    <location>
        <position position="127"/>
    </location>
    <ligand>
        <name>alpha-D-mannose 1-phosphate</name>
        <dbReference type="ChEBI" id="CHEBI:58409"/>
    </ligand>
</feature>
<feature type="active site" description="Nucleophile" evidence="1">
    <location>
        <position position="10"/>
    </location>
</feature>
<dbReference type="EMBL" id="MFKW01000029">
    <property type="protein sequence ID" value="OGG51382.1"/>
    <property type="molecule type" value="Genomic_DNA"/>
</dbReference>
<keyword evidence="3" id="KW-0479">Metal-binding</keyword>
<dbReference type="AlphaFoldDB" id="A0A1F6CR74"/>
<evidence type="ECO:0000256" key="2">
    <source>
        <dbReference type="PIRSR" id="PIRSR605002-2"/>
    </source>
</evidence>
<dbReference type="InterPro" id="IPR006379">
    <property type="entry name" value="HAD-SF_hydro_IIB"/>
</dbReference>
<protein>
    <submittedName>
        <fullName evidence="4">Uncharacterized protein</fullName>
    </submittedName>
</protein>
<evidence type="ECO:0000313" key="5">
    <source>
        <dbReference type="Proteomes" id="UP000176445"/>
    </source>
</evidence>
<evidence type="ECO:0000256" key="1">
    <source>
        <dbReference type="PIRSR" id="PIRSR605002-1"/>
    </source>
</evidence>
<dbReference type="GO" id="GO:0005737">
    <property type="term" value="C:cytoplasm"/>
    <property type="evidence" value="ECO:0007669"/>
    <property type="project" value="UniProtKB-SubCell"/>
</dbReference>
<reference evidence="4 5" key="1">
    <citation type="journal article" date="2016" name="Nat. Commun.">
        <title>Thousands of microbial genomes shed light on interconnected biogeochemical processes in an aquifer system.</title>
        <authorList>
            <person name="Anantharaman K."/>
            <person name="Brown C.T."/>
            <person name="Hug L.A."/>
            <person name="Sharon I."/>
            <person name="Castelle C.J."/>
            <person name="Probst A.J."/>
            <person name="Thomas B.C."/>
            <person name="Singh A."/>
            <person name="Wilkins M.J."/>
            <person name="Karaoz U."/>
            <person name="Brodie E.L."/>
            <person name="Williams K.H."/>
            <person name="Hubbard S.S."/>
            <person name="Banfield J.F."/>
        </authorList>
    </citation>
    <scope>NUCLEOTIDE SEQUENCE [LARGE SCALE GENOMIC DNA]</scope>
</reference>
<feature type="binding site" evidence="3">
    <location>
        <position position="211"/>
    </location>
    <ligand>
        <name>Mg(2+)</name>
        <dbReference type="ChEBI" id="CHEBI:18420"/>
        <label>1</label>
    </ligand>
</feature>
<evidence type="ECO:0000256" key="3">
    <source>
        <dbReference type="PIRSR" id="PIRSR605002-3"/>
    </source>
</evidence>
<dbReference type="GO" id="GO:0009298">
    <property type="term" value="P:GDP-mannose biosynthetic process"/>
    <property type="evidence" value="ECO:0007669"/>
    <property type="project" value="UniProtKB-UniPathway"/>
</dbReference>
<accession>A0A1F6CR74</accession>
<feature type="binding site" evidence="2">
    <location>
        <position position="180"/>
    </location>
    <ligand>
        <name>alpha-D-mannose 1-phosphate</name>
        <dbReference type="ChEBI" id="CHEBI:58409"/>
    </ligand>
</feature>
<gene>
    <name evidence="4" type="ORF">A2704_03370</name>
</gene>
<name>A0A1F6CR74_9BACT</name>
<dbReference type="GO" id="GO:0004615">
    <property type="term" value="F:phosphomannomutase activity"/>
    <property type="evidence" value="ECO:0007669"/>
    <property type="project" value="UniProtKB-EC"/>
</dbReference>
<dbReference type="GO" id="GO:0046872">
    <property type="term" value="F:metal ion binding"/>
    <property type="evidence" value="ECO:0007669"/>
    <property type="project" value="UniProtKB-KW"/>
</dbReference>
<evidence type="ECO:0000313" key="4">
    <source>
        <dbReference type="EMBL" id="OGG51382.1"/>
    </source>
</evidence>
<feature type="binding site" evidence="3">
    <location>
        <position position="12"/>
    </location>
    <ligand>
        <name>Mg(2+)</name>
        <dbReference type="ChEBI" id="CHEBI:18420"/>
        <label>1</label>
    </ligand>
</feature>
<dbReference type="SUPFAM" id="SSF56784">
    <property type="entry name" value="HAD-like"/>
    <property type="match status" value="1"/>
</dbReference>
<dbReference type="Gene3D" id="3.40.50.1000">
    <property type="entry name" value="HAD superfamily/HAD-like"/>
    <property type="match status" value="1"/>
</dbReference>
<comment type="cofactor">
    <cofactor evidence="3">
        <name>Mg(2+)</name>
        <dbReference type="ChEBI" id="CHEBI:18420"/>
    </cofactor>
</comment>